<name>A0ACC5T220_ENSAD</name>
<keyword evidence="1" id="KW-0238">DNA-binding</keyword>
<proteinExistence type="predicted"/>
<organism evidence="1 2">
    <name type="scientific">Ensifer adhaerens</name>
    <name type="common">Sinorhizobium morelense</name>
    <dbReference type="NCBI Taxonomy" id="106592"/>
    <lineage>
        <taxon>Bacteria</taxon>
        <taxon>Pseudomonadati</taxon>
        <taxon>Pseudomonadota</taxon>
        <taxon>Alphaproteobacteria</taxon>
        <taxon>Hyphomicrobiales</taxon>
        <taxon>Rhizobiaceae</taxon>
        <taxon>Sinorhizobium/Ensifer group</taxon>
        <taxon>Ensifer</taxon>
    </lineage>
</organism>
<evidence type="ECO:0000313" key="1">
    <source>
        <dbReference type="EMBL" id="MBP1875120.1"/>
    </source>
</evidence>
<keyword evidence="2" id="KW-1185">Reference proteome</keyword>
<dbReference type="Proteomes" id="UP000823773">
    <property type="component" value="Unassembled WGS sequence"/>
</dbReference>
<reference evidence="1" key="1">
    <citation type="submission" date="2021-03" db="EMBL/GenBank/DDBJ databases">
        <title>Genomic Encyclopedia of Type Strains, Phase IV (KMG-IV): sequencing the most valuable type-strain genomes for metagenomic binning, comparative biology and taxonomic classification.</title>
        <authorList>
            <person name="Goeker M."/>
        </authorList>
    </citation>
    <scope>NUCLEOTIDE SEQUENCE</scope>
    <source>
        <strain evidence="1">DSM 18131</strain>
    </source>
</reference>
<protein>
    <submittedName>
        <fullName evidence="1">DNA-binding MarR family transcriptional regulator</fullName>
    </submittedName>
</protein>
<sequence length="177" mass="19663">MEILEQKHIALLTEAERRGDGATANLRLCFEVIALAAAIDRDCAARLAPHNLSEGKFVLLFLLHQMAEGLSPHELADRAGVTRATVTGLLDGLERDGFVTRQQSKDDRRKVLVRLSPMGQDAARELFDTHTRWIASLFGGFDESERQALSALLQRAWRNTDGGRKAMQPKAESEITQ</sequence>
<accession>A0ACC5T220</accession>
<gene>
    <name evidence="1" type="ORF">J2Z19_004853</name>
</gene>
<dbReference type="EMBL" id="JAGGJR010000009">
    <property type="protein sequence ID" value="MBP1875120.1"/>
    <property type="molecule type" value="Genomic_DNA"/>
</dbReference>
<comment type="caution">
    <text evidence="1">The sequence shown here is derived from an EMBL/GenBank/DDBJ whole genome shotgun (WGS) entry which is preliminary data.</text>
</comment>
<evidence type="ECO:0000313" key="2">
    <source>
        <dbReference type="Proteomes" id="UP000823773"/>
    </source>
</evidence>